<keyword evidence="1" id="KW-0472">Membrane</keyword>
<dbReference type="Proteomes" id="UP000766904">
    <property type="component" value="Unassembled WGS sequence"/>
</dbReference>
<dbReference type="OrthoDB" id="340745at2157"/>
<keyword evidence="1" id="KW-0812">Transmembrane</keyword>
<keyword evidence="1" id="KW-1133">Transmembrane helix</keyword>
<sequence>MSVKQWEVYDLSNRSSENTVVVGDDRHRIERALAEFSNTREFYVDGGSNVNIDAWRERIVRKPCEFESVLEDRDVDRVVLAFQETDRNGFFGILRTCRSHTVEAAVHTDHCSKVLVDDVCNEWATVVLEPFSRRQRAVKRAFDVTFAAVGLVALAPIIAVIALAIKLDSSGPVLYSQRRTGLLGATFQLHKFRTMYTDSENAKPEHDEENDRITSVGAVLRRTNMDEIPQLWTILRGEMSVVGPRAAWVKEERLLEETVEEWPKRWFIKPGLTGVAQINGVSSTASEEKLRHDLEYIRRQSIVLDIRIVCRQLWTVAKDIRMLIATK</sequence>
<accession>A0A8J8TQV1</accession>
<dbReference type="RefSeq" id="WP_148857889.1">
    <property type="nucleotide sequence ID" value="NZ_PHNJ01000004.1"/>
</dbReference>
<evidence type="ECO:0000313" key="4">
    <source>
        <dbReference type="Proteomes" id="UP000766904"/>
    </source>
</evidence>
<gene>
    <name evidence="3" type="ORF">CV102_10295</name>
</gene>
<dbReference type="AlphaFoldDB" id="A0A8J8TQV1"/>
<dbReference type="Pfam" id="PF02397">
    <property type="entry name" value="Bac_transf"/>
    <property type="match status" value="1"/>
</dbReference>
<dbReference type="EMBL" id="PHNJ01000004">
    <property type="protein sequence ID" value="TYL38888.1"/>
    <property type="molecule type" value="Genomic_DNA"/>
</dbReference>
<reference evidence="3" key="1">
    <citation type="submission" date="2017-11" db="EMBL/GenBank/DDBJ databases">
        <authorList>
            <person name="Kajale S.C."/>
            <person name="Sharma A."/>
        </authorList>
    </citation>
    <scope>NUCLEOTIDE SEQUENCE</scope>
    <source>
        <strain evidence="3">LS1_42</strain>
    </source>
</reference>
<name>A0A8J8TQV1_9EURY</name>
<dbReference type="InterPro" id="IPR003362">
    <property type="entry name" value="Bact_transf"/>
</dbReference>
<organism evidence="3 4">
    <name type="scientific">Natronococcus pandeyae</name>
    <dbReference type="NCBI Taxonomy" id="2055836"/>
    <lineage>
        <taxon>Archaea</taxon>
        <taxon>Methanobacteriati</taxon>
        <taxon>Methanobacteriota</taxon>
        <taxon>Stenosarchaea group</taxon>
        <taxon>Halobacteria</taxon>
        <taxon>Halobacteriales</taxon>
        <taxon>Natrialbaceae</taxon>
        <taxon>Natronococcus</taxon>
    </lineage>
</organism>
<dbReference type="PANTHER" id="PTHR30576">
    <property type="entry name" value="COLANIC BIOSYNTHESIS UDP-GLUCOSE LIPID CARRIER TRANSFERASE"/>
    <property type="match status" value="1"/>
</dbReference>
<dbReference type="GO" id="GO:0016780">
    <property type="term" value="F:phosphotransferase activity, for other substituted phosphate groups"/>
    <property type="evidence" value="ECO:0007669"/>
    <property type="project" value="TreeGrafter"/>
</dbReference>
<keyword evidence="4" id="KW-1185">Reference proteome</keyword>
<evidence type="ECO:0000313" key="3">
    <source>
        <dbReference type="EMBL" id="TYL38888.1"/>
    </source>
</evidence>
<evidence type="ECO:0000259" key="2">
    <source>
        <dbReference type="Pfam" id="PF02397"/>
    </source>
</evidence>
<feature type="domain" description="Bacterial sugar transferase" evidence="2">
    <location>
        <begin position="139"/>
        <end position="317"/>
    </location>
</feature>
<feature type="transmembrane region" description="Helical" evidence="1">
    <location>
        <begin position="141"/>
        <end position="165"/>
    </location>
</feature>
<dbReference type="PANTHER" id="PTHR30576:SF0">
    <property type="entry name" value="UNDECAPRENYL-PHOSPHATE N-ACETYLGALACTOSAMINYL 1-PHOSPHATE TRANSFERASE-RELATED"/>
    <property type="match status" value="1"/>
</dbReference>
<evidence type="ECO:0000256" key="1">
    <source>
        <dbReference type="SAM" id="Phobius"/>
    </source>
</evidence>
<protein>
    <recommendedName>
        <fullName evidence="2">Bacterial sugar transferase domain-containing protein</fullName>
    </recommendedName>
</protein>
<proteinExistence type="predicted"/>
<comment type="caution">
    <text evidence="3">The sequence shown here is derived from an EMBL/GenBank/DDBJ whole genome shotgun (WGS) entry which is preliminary data.</text>
</comment>